<proteinExistence type="inferred from homology"/>
<comment type="caution">
    <text evidence="3">The sequence shown here is derived from an EMBL/GenBank/DDBJ whole genome shotgun (WGS) entry which is preliminary data.</text>
</comment>
<dbReference type="NCBIfam" id="TIGR01420">
    <property type="entry name" value="pilT_fam"/>
    <property type="match status" value="1"/>
</dbReference>
<evidence type="ECO:0000259" key="2">
    <source>
        <dbReference type="PROSITE" id="PS00662"/>
    </source>
</evidence>
<reference evidence="3" key="1">
    <citation type="journal article" date="2020" name="mSystems">
        <title>Genome- and Community-Level Interaction Insights into Carbon Utilization and Element Cycling Functions of Hydrothermarchaeota in Hydrothermal Sediment.</title>
        <authorList>
            <person name="Zhou Z."/>
            <person name="Liu Y."/>
            <person name="Xu W."/>
            <person name="Pan J."/>
            <person name="Luo Z.H."/>
            <person name="Li M."/>
        </authorList>
    </citation>
    <scope>NUCLEOTIDE SEQUENCE [LARGE SCALE GENOMIC DNA]</scope>
    <source>
        <strain evidence="3">HyVt-237</strain>
    </source>
</reference>
<dbReference type="InterPro" id="IPR001482">
    <property type="entry name" value="T2SS/T4SS_dom"/>
</dbReference>
<dbReference type="InterPro" id="IPR006321">
    <property type="entry name" value="PilT/PilU"/>
</dbReference>
<dbReference type="GO" id="GO:0005524">
    <property type="term" value="F:ATP binding"/>
    <property type="evidence" value="ECO:0007669"/>
    <property type="project" value="InterPro"/>
</dbReference>
<comment type="similarity">
    <text evidence="1">Belongs to the GSP E family.</text>
</comment>
<dbReference type="SMART" id="SM00382">
    <property type="entry name" value="AAA"/>
    <property type="match status" value="1"/>
</dbReference>
<dbReference type="Pfam" id="PF00437">
    <property type="entry name" value="T2SSE"/>
    <property type="match status" value="1"/>
</dbReference>
<organism evidence="3">
    <name type="scientific">candidate division WOR-3 bacterium</name>
    <dbReference type="NCBI Taxonomy" id="2052148"/>
    <lineage>
        <taxon>Bacteria</taxon>
        <taxon>Bacteria division WOR-3</taxon>
    </lineage>
</organism>
<dbReference type="Gene3D" id="3.30.450.90">
    <property type="match status" value="1"/>
</dbReference>
<evidence type="ECO:0000313" key="3">
    <source>
        <dbReference type="EMBL" id="HDM89895.1"/>
    </source>
</evidence>
<dbReference type="InterPro" id="IPR027417">
    <property type="entry name" value="P-loop_NTPase"/>
</dbReference>
<dbReference type="AlphaFoldDB" id="A0A7C0XA57"/>
<protein>
    <submittedName>
        <fullName evidence="3">Type IV pilus twitching motility protein PilT</fullName>
    </submittedName>
</protein>
<dbReference type="InterPro" id="IPR003593">
    <property type="entry name" value="AAA+_ATPase"/>
</dbReference>
<dbReference type="Gene3D" id="3.40.50.300">
    <property type="entry name" value="P-loop containing nucleotide triphosphate hydrolases"/>
    <property type="match status" value="1"/>
</dbReference>
<dbReference type="PANTHER" id="PTHR30486:SF16">
    <property type="entry name" value="TWITCHING MOTILITY PROTEIN PILT"/>
    <property type="match status" value="1"/>
</dbReference>
<dbReference type="PANTHER" id="PTHR30486">
    <property type="entry name" value="TWITCHING MOTILITY PROTEIN PILT"/>
    <property type="match status" value="1"/>
</dbReference>
<dbReference type="Proteomes" id="UP000885931">
    <property type="component" value="Unassembled WGS sequence"/>
</dbReference>
<dbReference type="SUPFAM" id="SSF52540">
    <property type="entry name" value="P-loop containing nucleoside triphosphate hydrolases"/>
    <property type="match status" value="1"/>
</dbReference>
<name>A0A7C0XA57_UNCW3</name>
<dbReference type="InterPro" id="IPR050921">
    <property type="entry name" value="T4SS_GSP_E_ATPase"/>
</dbReference>
<dbReference type="GO" id="GO:0016887">
    <property type="term" value="F:ATP hydrolysis activity"/>
    <property type="evidence" value="ECO:0007669"/>
    <property type="project" value="InterPro"/>
</dbReference>
<evidence type="ECO:0000256" key="1">
    <source>
        <dbReference type="ARBA" id="ARBA00006611"/>
    </source>
</evidence>
<gene>
    <name evidence="3" type="ORF">ENG67_01665</name>
</gene>
<feature type="domain" description="Bacterial type II secretion system protein E" evidence="2">
    <location>
        <begin position="194"/>
        <end position="208"/>
    </location>
</feature>
<dbReference type="PROSITE" id="PS00662">
    <property type="entry name" value="T2SP_E"/>
    <property type="match status" value="1"/>
</dbReference>
<accession>A0A7C0XA57</accession>
<dbReference type="EMBL" id="DRBW01000060">
    <property type="protein sequence ID" value="HDM89895.1"/>
    <property type="molecule type" value="Genomic_DNA"/>
</dbReference>
<sequence>MVTIQTLLEEMVLRGATDLHLVAGAPPYFRIDQELVPLEYNVLTPAMTRSLVYSLLNDQQKKRLEEEMELDFAISLEGLSRFRGNAYIQRGSVACAIRRIPFEIPALQELGLPDVVETITQKTQGFILVTGPTGSGKSTTLAAMINKINNERACHIVTIEDPIEYLHKNKMAIVSQREVGQDTKSFAQALKFVLRQDPDIIMIGELRDLETVSAALTAAETGHLVFATLHTDSAIESINRIIDIYPPHQQGQVRVQLSQVLEAVITQRLLPRAKGKGMVLASEIMIATPAVRTLIRESRVHEIYGVLQTSQRFGMRTMNMSLFDLFKKGLITWQTALLVSPNPEELKRMGKEVGVLM</sequence>
<dbReference type="CDD" id="cd01131">
    <property type="entry name" value="PilT"/>
    <property type="match status" value="1"/>
</dbReference>